<sequence>MNYEELIKATRRELLRKLLITEKEADRLAEEIVKKFQKELAPDLSNLDELIDKYLEDYANFLADKLFENLKAAAEIGVLPALSLSTITESPDKTSLAAKVAEELLNFRYPDGLNLSERVWNWKRELREGLKRTLLNQARIRASAQKIAYELQYTIEQIEKGKFTITLAEEQLPKIVKKLKQTALLSAANGGDLTEWRKVVKQAEKYIEKLTDNIQYGLKPAYKKLLKDLEKAIVERSEEAINEAVKWWLYDKQLYRLKVIARTEMSNAYHLSVIKSTEKNPAVVGYRWTLSRSHKIRDICDDLAHKDHYGLGPGIFPKDKVPRIKTLASHPQCLCYLLPVRADEVKGMDKVKRTQIQAKIIFRDFQTLFSNVKDDKELVETFRSIFSSNKVYWSHLRKHAIPSKVLKELGINSWKEAMRKSKKLFPYQVNYAAQFLDTLGHMEKLALQELPNSSIARLIIFSSKNRLAVILDESGKVASLFELDIFRNWGEWKSNLTSKGALLLEVPIDEELRKTSSEIRERSKNLFGRS</sequence>
<proteinExistence type="predicted"/>
<dbReference type="HOGENOM" id="CLU_513797_0_0_0"/>
<dbReference type="RefSeq" id="WP_013536779.1">
    <property type="nucleotide sequence ID" value="NC_014926.1"/>
</dbReference>
<evidence type="ECO:0008006" key="3">
    <source>
        <dbReference type="Google" id="ProtNLM"/>
    </source>
</evidence>
<dbReference type="Proteomes" id="UP000006362">
    <property type="component" value="Chromosome"/>
</dbReference>
<protein>
    <recommendedName>
        <fullName evidence="3">Phage head morphogenesis domain-containing protein</fullName>
    </recommendedName>
</protein>
<gene>
    <name evidence="1" type="ordered locus">Theam_0019</name>
</gene>
<reference evidence="1" key="1">
    <citation type="submission" date="2011-01" db="EMBL/GenBank/DDBJ databases">
        <title>Complete sequence of chromosome of Thermovibrio ammonificans HB-1.</title>
        <authorList>
            <consortium name="US DOE Joint Genome Institute"/>
            <person name="Lucas S."/>
            <person name="Copeland A."/>
            <person name="Lapidus A."/>
            <person name="Cheng J.-F."/>
            <person name="Goodwin L."/>
            <person name="Pitluck S."/>
            <person name="Davenport K."/>
            <person name="Detter J.C."/>
            <person name="Han C."/>
            <person name="Tapia R."/>
            <person name="Land M."/>
            <person name="Hauser L."/>
            <person name="Kyrpides N."/>
            <person name="Ivanova N."/>
            <person name="Ovchinnikova G."/>
            <person name="Vetriani C."/>
            <person name="Woyke T."/>
        </authorList>
    </citation>
    <scope>NUCLEOTIDE SEQUENCE [LARGE SCALE GENOMIC DNA]</scope>
    <source>
        <strain evidence="1">HB-1</strain>
    </source>
</reference>
<evidence type="ECO:0000313" key="1">
    <source>
        <dbReference type="EMBL" id="ADU95993.1"/>
    </source>
</evidence>
<organism evidence="1 2">
    <name type="scientific">Thermovibrio ammonificans (strain DSM 15698 / JCM 12110 / HB-1)</name>
    <dbReference type="NCBI Taxonomy" id="648996"/>
    <lineage>
        <taxon>Bacteria</taxon>
        <taxon>Pseudomonadati</taxon>
        <taxon>Aquificota</taxon>
        <taxon>Aquificia</taxon>
        <taxon>Desulfurobacteriales</taxon>
        <taxon>Desulfurobacteriaceae</taxon>
        <taxon>Thermovibrio</taxon>
    </lineage>
</organism>
<dbReference type="AlphaFoldDB" id="E8T2R8"/>
<name>E8T2R8_THEA1</name>
<dbReference type="STRING" id="648996.Theam_0019"/>
<evidence type="ECO:0000313" key="2">
    <source>
        <dbReference type="Proteomes" id="UP000006362"/>
    </source>
</evidence>
<dbReference type="KEGG" id="tam:Theam_0019"/>
<dbReference type="eggNOG" id="ENOG502Z8I5">
    <property type="taxonomic scope" value="Bacteria"/>
</dbReference>
<keyword evidence="2" id="KW-1185">Reference proteome</keyword>
<dbReference type="OrthoDB" id="9151105at2"/>
<accession>E8T2R8</accession>
<dbReference type="EMBL" id="CP002444">
    <property type="protein sequence ID" value="ADU95993.1"/>
    <property type="molecule type" value="Genomic_DNA"/>
</dbReference>